<feature type="chain" id="PRO_5047056130" evidence="1">
    <location>
        <begin position="22"/>
        <end position="96"/>
    </location>
</feature>
<evidence type="ECO:0000256" key="1">
    <source>
        <dbReference type="SAM" id="SignalP"/>
    </source>
</evidence>
<name>A0ABT0Z686_9FLAO</name>
<sequence>MKKLFLIPIMALLVVLGMSFTNEGSEIEEQPDEGVASDYILFNGSWRAIDEQDCPGTGNTCKVKFTQNGTEYAVYDEIDDALPKDGNSTEATLIDP</sequence>
<dbReference type="RefSeq" id="WP_252114259.1">
    <property type="nucleotide sequence ID" value="NZ_JAMSCK010000004.1"/>
</dbReference>
<dbReference type="EMBL" id="JAMSCK010000004">
    <property type="protein sequence ID" value="MCM8570299.1"/>
    <property type="molecule type" value="Genomic_DNA"/>
</dbReference>
<keyword evidence="3" id="KW-1185">Reference proteome</keyword>
<reference evidence="2" key="1">
    <citation type="submission" date="2022-06" db="EMBL/GenBank/DDBJ databases">
        <title>Gramella sediminis sp. nov., isolated from deep-sea sediment of the Indian Ocean.</title>
        <authorList>
            <person name="Yang L."/>
        </authorList>
    </citation>
    <scope>NUCLEOTIDE SEQUENCE</scope>
    <source>
        <strain evidence="2">HMD3159</strain>
    </source>
</reference>
<dbReference type="Proteomes" id="UP001155077">
    <property type="component" value="Unassembled WGS sequence"/>
</dbReference>
<comment type="caution">
    <text evidence="2">The sequence shown here is derived from an EMBL/GenBank/DDBJ whole genome shotgun (WGS) entry which is preliminary data.</text>
</comment>
<evidence type="ECO:0000313" key="2">
    <source>
        <dbReference type="EMBL" id="MCM8570299.1"/>
    </source>
</evidence>
<keyword evidence="1" id="KW-0732">Signal</keyword>
<accession>A0ABT0Z686</accession>
<proteinExistence type="predicted"/>
<dbReference type="InterPro" id="IPR045391">
    <property type="entry name" value="DUF6520"/>
</dbReference>
<protein>
    <submittedName>
        <fullName evidence="2">DUF6520 family protein</fullName>
    </submittedName>
</protein>
<dbReference type="Pfam" id="PF20130">
    <property type="entry name" value="DUF6520"/>
    <property type="match status" value="1"/>
</dbReference>
<organism evidence="2 3">
    <name type="scientific">Gramella jeungdoensis</name>
    <dbReference type="NCBI Taxonomy" id="708091"/>
    <lineage>
        <taxon>Bacteria</taxon>
        <taxon>Pseudomonadati</taxon>
        <taxon>Bacteroidota</taxon>
        <taxon>Flavobacteriia</taxon>
        <taxon>Flavobacteriales</taxon>
        <taxon>Flavobacteriaceae</taxon>
        <taxon>Christiangramia</taxon>
    </lineage>
</organism>
<evidence type="ECO:0000313" key="3">
    <source>
        <dbReference type="Proteomes" id="UP001155077"/>
    </source>
</evidence>
<feature type="signal peptide" evidence="1">
    <location>
        <begin position="1"/>
        <end position="21"/>
    </location>
</feature>
<gene>
    <name evidence="2" type="ORF">NE848_12980</name>
</gene>